<accession>A0A4Q5AKS5</accession>
<evidence type="ECO:0000313" key="1">
    <source>
        <dbReference type="EMBL" id="RYQ30951.1"/>
    </source>
</evidence>
<name>A0A4Q5AKS5_9BIFI</name>
<dbReference type="Proteomes" id="UP000291920">
    <property type="component" value="Unassembled WGS sequence"/>
</dbReference>
<comment type="caution">
    <text evidence="1">The sequence shown here is derived from an EMBL/GenBank/DDBJ whole genome shotgun (WGS) entry which is preliminary data.</text>
</comment>
<dbReference type="AlphaFoldDB" id="A0A4Q5AKS5"/>
<gene>
    <name evidence="1" type="ORF">PG2017B_0761</name>
</gene>
<organism evidence="1 2">
    <name type="scientific">Bifidobacterium pseudolongum subsp. globosum</name>
    <dbReference type="NCBI Taxonomy" id="1690"/>
    <lineage>
        <taxon>Bacteria</taxon>
        <taxon>Bacillati</taxon>
        <taxon>Actinomycetota</taxon>
        <taxon>Actinomycetes</taxon>
        <taxon>Bifidobacteriales</taxon>
        <taxon>Bifidobacteriaceae</taxon>
        <taxon>Bifidobacterium</taxon>
    </lineage>
</organism>
<protein>
    <submittedName>
        <fullName evidence="1">Uncharacterized protein</fullName>
    </submittedName>
</protein>
<evidence type="ECO:0000313" key="2">
    <source>
        <dbReference type="Proteomes" id="UP000291920"/>
    </source>
</evidence>
<dbReference type="EMBL" id="RYUT01000002">
    <property type="protein sequence ID" value="RYQ30951.1"/>
    <property type="molecule type" value="Genomic_DNA"/>
</dbReference>
<dbReference type="RefSeq" id="WP_129870689.1">
    <property type="nucleotide sequence ID" value="NZ_RYUO01000002.1"/>
</dbReference>
<proteinExistence type="predicted"/>
<sequence>MNKSWNASEINKQRIHEPIKHCASCNQNPTVEQHGKQDSIWTITCDACDEWVHSVTGLDFAIRAWNIQQKDRT</sequence>
<reference evidence="1 2" key="1">
    <citation type="submission" date="2018-12" db="EMBL/GenBank/DDBJ databases">
        <title>Unveiling genomic diversity among members of the Bifidobacterium pseudolongum species, a widely distributed gut commensal of the animal kingdom.</title>
        <authorList>
            <person name="Lugli G.A."/>
            <person name="Duranti S."/>
            <person name="Albert K."/>
            <person name="Mancabelli L."/>
            <person name="Napoli S."/>
            <person name="Viappiani A."/>
            <person name="Anzalone R."/>
            <person name="Longhi G."/>
            <person name="Milani C."/>
            <person name="Turroni F."/>
            <person name="Alessandri G."/>
            <person name="Sela D.A."/>
            <person name="Van Sinderen D."/>
            <person name="Ventura M."/>
        </authorList>
    </citation>
    <scope>NUCLEOTIDE SEQUENCE [LARGE SCALE GENOMIC DNA]</scope>
    <source>
        <strain evidence="1 2">2017B</strain>
    </source>
</reference>